<dbReference type="Proteomes" id="UP000253741">
    <property type="component" value="Unassembled WGS sequence"/>
</dbReference>
<dbReference type="Pfam" id="PF13408">
    <property type="entry name" value="Zn_ribbon_recom"/>
    <property type="match status" value="1"/>
</dbReference>
<feature type="coiled-coil region" evidence="1">
    <location>
        <begin position="417"/>
        <end position="482"/>
    </location>
</feature>
<dbReference type="Pfam" id="PF00239">
    <property type="entry name" value="Resolvase"/>
    <property type="match status" value="1"/>
</dbReference>
<dbReference type="InterPro" id="IPR050639">
    <property type="entry name" value="SSR_resolvase"/>
</dbReference>
<keyword evidence="1" id="KW-0175">Coiled coil</keyword>
<dbReference type="InterPro" id="IPR036162">
    <property type="entry name" value="Resolvase-like_N_sf"/>
</dbReference>
<reference evidence="4 5" key="1">
    <citation type="submission" date="2018-07" db="EMBL/GenBank/DDBJ databases">
        <title>Streptomyces species from bats.</title>
        <authorList>
            <person name="Dunlap C."/>
        </authorList>
    </citation>
    <scope>NUCLEOTIDE SEQUENCE [LARGE SCALE GENOMIC DNA]</scope>
    <source>
        <strain evidence="4 5">AC230</strain>
    </source>
</reference>
<keyword evidence="5" id="KW-1185">Reference proteome</keyword>
<dbReference type="CDD" id="cd00338">
    <property type="entry name" value="Ser_Recombinase"/>
    <property type="match status" value="1"/>
</dbReference>
<protein>
    <submittedName>
        <fullName evidence="4">Recombinase family protein</fullName>
    </submittedName>
</protein>
<gene>
    <name evidence="4" type="ORF">DVH02_25860</name>
</gene>
<dbReference type="Pfam" id="PF07508">
    <property type="entry name" value="Recombinase"/>
    <property type="match status" value="1"/>
</dbReference>
<dbReference type="Gene3D" id="3.40.50.1390">
    <property type="entry name" value="Resolvase, N-terminal catalytic domain"/>
    <property type="match status" value="1"/>
</dbReference>
<dbReference type="InterPro" id="IPR025827">
    <property type="entry name" value="Zn_ribbon_recom_dom"/>
</dbReference>
<accession>A0A370B176</accession>
<evidence type="ECO:0000313" key="5">
    <source>
        <dbReference type="Proteomes" id="UP000253741"/>
    </source>
</evidence>
<name>A0A370B176_9ACTN</name>
<dbReference type="SMART" id="SM00857">
    <property type="entry name" value="Resolvase"/>
    <property type="match status" value="1"/>
</dbReference>
<dbReference type="PROSITE" id="PS51737">
    <property type="entry name" value="RECOMBINASE_DNA_BIND"/>
    <property type="match status" value="1"/>
</dbReference>
<feature type="region of interest" description="Disordered" evidence="2">
    <location>
        <begin position="1"/>
        <end position="40"/>
    </location>
</feature>
<proteinExistence type="predicted"/>
<organism evidence="4 5">
    <name type="scientific">Streptomyces corynorhini</name>
    <dbReference type="NCBI Taxonomy" id="2282652"/>
    <lineage>
        <taxon>Bacteria</taxon>
        <taxon>Bacillati</taxon>
        <taxon>Actinomycetota</taxon>
        <taxon>Actinomycetes</taxon>
        <taxon>Kitasatosporales</taxon>
        <taxon>Streptomycetaceae</taxon>
        <taxon>Streptomyces</taxon>
    </lineage>
</organism>
<dbReference type="InterPro" id="IPR006119">
    <property type="entry name" value="Resolv_N"/>
</dbReference>
<dbReference type="PANTHER" id="PTHR30461:SF23">
    <property type="entry name" value="DNA RECOMBINASE-RELATED"/>
    <property type="match status" value="1"/>
</dbReference>
<comment type="caution">
    <text evidence="4">The sequence shown here is derived from an EMBL/GenBank/DDBJ whole genome shotgun (WGS) entry which is preliminary data.</text>
</comment>
<dbReference type="PANTHER" id="PTHR30461">
    <property type="entry name" value="DNA-INVERTASE FROM LAMBDOID PROPHAGE"/>
    <property type="match status" value="1"/>
</dbReference>
<evidence type="ECO:0000256" key="1">
    <source>
        <dbReference type="SAM" id="Coils"/>
    </source>
</evidence>
<feature type="domain" description="Recombinase" evidence="3">
    <location>
        <begin position="191"/>
        <end position="319"/>
    </location>
</feature>
<sequence length="556" mass="61840">MSTATPVKAHRAPSVPTRGMEKATERRTAPASAAADNRPEADLLLRKSKVVREGERALSIRAQEERGRAWAEENGYRVRKIWKENLSAWSDVKRPKYDAAMDAVLNGEVPALWCYALDRFSRKGAEAVVPILGKARVIFDYERLDSMDERDRRWIIDRSENAREYSQRLSHNVCSTKNRQRNEGRWLARAPFGLTVDPDTRRLSPNHTPYICLAKEQREVTPWEIVLRIFNDVAEGMSGRAVARAFNAEGIVSSTGKAWTGASVRDILMHPAYEGWMTLTHGGKTPVHHIAPNGERVRCVEPDILPRMVPAELAARARRVIAGHQKVSSTTPRPGRATHALTGLLRCAGCGHSMQLSGDSYECGYNSGGGACPAPTYVTRTALEKYVVAEWAARLGETGDEDDLMIAVAERWQALTRPEETQEIKDARAELKAAQAKLDKFMADDAADFYTGRSARYRIPHKTAAEKRLDTAEARIRALAGDTRIDVQFIIDGNALDVWQNADPAMRHDLLAVAIEHITVSKSTKRGRPFNGGERVTITWATPEGAQPTEEFDQAA</sequence>
<dbReference type="EMBL" id="QQNA01000230">
    <property type="protein sequence ID" value="RDG35341.1"/>
    <property type="molecule type" value="Genomic_DNA"/>
</dbReference>
<dbReference type="AlphaFoldDB" id="A0A370B176"/>
<evidence type="ECO:0000313" key="4">
    <source>
        <dbReference type="EMBL" id="RDG35341.1"/>
    </source>
</evidence>
<feature type="compositionally biased region" description="Basic and acidic residues" evidence="2">
    <location>
        <begin position="19"/>
        <end position="28"/>
    </location>
</feature>
<dbReference type="GO" id="GO:0000150">
    <property type="term" value="F:DNA strand exchange activity"/>
    <property type="evidence" value="ECO:0007669"/>
    <property type="project" value="InterPro"/>
</dbReference>
<dbReference type="Gene3D" id="3.90.1750.20">
    <property type="entry name" value="Putative Large Serine Recombinase, Chain B, Domain 2"/>
    <property type="match status" value="1"/>
</dbReference>
<evidence type="ECO:0000256" key="2">
    <source>
        <dbReference type="SAM" id="MobiDB-lite"/>
    </source>
</evidence>
<dbReference type="InterPro" id="IPR011109">
    <property type="entry name" value="DNA_bind_recombinase_dom"/>
</dbReference>
<dbReference type="SUPFAM" id="SSF53041">
    <property type="entry name" value="Resolvase-like"/>
    <property type="match status" value="1"/>
</dbReference>
<evidence type="ECO:0000259" key="3">
    <source>
        <dbReference type="PROSITE" id="PS51737"/>
    </source>
</evidence>
<dbReference type="GO" id="GO:0003677">
    <property type="term" value="F:DNA binding"/>
    <property type="evidence" value="ECO:0007669"/>
    <property type="project" value="InterPro"/>
</dbReference>
<dbReference type="InterPro" id="IPR038109">
    <property type="entry name" value="DNA_bind_recomb_sf"/>
</dbReference>